<dbReference type="Pfam" id="PF12928">
    <property type="entry name" value="tRNA_int_end_N2"/>
    <property type="match status" value="1"/>
</dbReference>
<proteinExistence type="inferred from homology"/>
<dbReference type="Proteomes" id="UP000783686">
    <property type="component" value="Unassembled WGS sequence"/>
</dbReference>
<dbReference type="PANTHER" id="PTHR21027">
    <property type="entry name" value="TRNA-SPLICING ENDONUCLEASE SUBUNIT SEN54"/>
    <property type="match status" value="1"/>
</dbReference>
<evidence type="ECO:0000313" key="5">
    <source>
        <dbReference type="Proteomes" id="UP000614601"/>
    </source>
</evidence>
<dbReference type="EMBL" id="CAJFCW020000004">
    <property type="protein sequence ID" value="CAG9111710.1"/>
    <property type="molecule type" value="Genomic_DNA"/>
</dbReference>
<dbReference type="AlphaFoldDB" id="A0A811KSL9"/>
<accession>A0A811KSL9</accession>
<dbReference type="GO" id="GO:0000214">
    <property type="term" value="C:tRNA-intron endonuclease complex"/>
    <property type="evidence" value="ECO:0007669"/>
    <property type="project" value="TreeGrafter"/>
</dbReference>
<comment type="caution">
    <text evidence="4">The sequence shown here is derived from an EMBL/GenBank/DDBJ whole genome shotgun (WGS) entry which is preliminary data.</text>
</comment>
<comment type="similarity">
    <text evidence="1">Belongs to the SEN54 family.</text>
</comment>
<evidence type="ECO:0000256" key="2">
    <source>
        <dbReference type="ARBA" id="ARBA00022694"/>
    </source>
</evidence>
<dbReference type="InterPro" id="IPR024336">
    <property type="entry name" value="tRNA_splic_suSen54_N"/>
</dbReference>
<evidence type="ECO:0000259" key="3">
    <source>
        <dbReference type="Pfam" id="PF12928"/>
    </source>
</evidence>
<dbReference type="EMBL" id="CAJFDH010000004">
    <property type="protein sequence ID" value="CAD5218786.1"/>
    <property type="molecule type" value="Genomic_DNA"/>
</dbReference>
<protein>
    <recommendedName>
        <fullName evidence="3">tRNA-splicing endonuclease subunit Sen54 N-terminal domain-containing protein</fullName>
    </recommendedName>
</protein>
<keyword evidence="5" id="KW-1185">Reference proteome</keyword>
<dbReference type="GO" id="GO:0000379">
    <property type="term" value="P:tRNA-type intron splice site recognition and cleavage"/>
    <property type="evidence" value="ECO:0007669"/>
    <property type="project" value="TreeGrafter"/>
</dbReference>
<feature type="domain" description="tRNA-splicing endonuclease subunit Sen54 N-terminal" evidence="3">
    <location>
        <begin position="6"/>
        <end position="62"/>
    </location>
</feature>
<reference evidence="4" key="1">
    <citation type="submission" date="2020-09" db="EMBL/GenBank/DDBJ databases">
        <authorList>
            <person name="Kikuchi T."/>
        </authorList>
    </citation>
    <scope>NUCLEOTIDE SEQUENCE</scope>
    <source>
        <strain evidence="4">SH1</strain>
    </source>
</reference>
<dbReference type="OrthoDB" id="5868344at2759"/>
<sequence length="176" mass="20090">MTNIIRSKRKSEYLLLELDTTKRRIKVIQPKTSHLSKMGYIEDKSHFLLIEEAIYLVQIGAAAVLTPNSSCPCSLSQLMAALPLFESSLQRYSAFFSLYRNGFTVIRKEDDNCTFYELRKDGSPKDVYYMVFDSSSIPADRPRHKFLVSSGSTATPQFRFVTTDHTFDPQAVSVLR</sequence>
<keyword evidence="2" id="KW-0819">tRNA processing</keyword>
<organism evidence="4 5">
    <name type="scientific">Bursaphelenchus okinawaensis</name>
    <dbReference type="NCBI Taxonomy" id="465554"/>
    <lineage>
        <taxon>Eukaryota</taxon>
        <taxon>Metazoa</taxon>
        <taxon>Ecdysozoa</taxon>
        <taxon>Nematoda</taxon>
        <taxon>Chromadorea</taxon>
        <taxon>Rhabditida</taxon>
        <taxon>Tylenchina</taxon>
        <taxon>Tylenchomorpha</taxon>
        <taxon>Aphelenchoidea</taxon>
        <taxon>Aphelenchoididae</taxon>
        <taxon>Bursaphelenchus</taxon>
    </lineage>
</organism>
<dbReference type="Proteomes" id="UP000614601">
    <property type="component" value="Unassembled WGS sequence"/>
</dbReference>
<evidence type="ECO:0000313" key="4">
    <source>
        <dbReference type="EMBL" id="CAD5218786.1"/>
    </source>
</evidence>
<dbReference type="PANTHER" id="PTHR21027:SF1">
    <property type="entry name" value="TRNA-SPLICING ENDONUCLEASE SUBUNIT SEN54"/>
    <property type="match status" value="1"/>
</dbReference>
<evidence type="ECO:0000256" key="1">
    <source>
        <dbReference type="ARBA" id="ARBA00005736"/>
    </source>
</evidence>
<dbReference type="InterPro" id="IPR024337">
    <property type="entry name" value="tRNA_splic_suSen54"/>
</dbReference>
<gene>
    <name evidence="4" type="ORF">BOKJ2_LOCUS7996</name>
</gene>
<name>A0A811KSL9_9BILA</name>